<dbReference type="SUPFAM" id="SSF56281">
    <property type="entry name" value="Metallo-hydrolase/oxidoreductase"/>
    <property type="match status" value="1"/>
</dbReference>
<dbReference type="Proteomes" id="UP001489004">
    <property type="component" value="Unassembled WGS sequence"/>
</dbReference>
<dbReference type="GO" id="GO:0042781">
    <property type="term" value="F:3'-tRNA processing endoribonuclease activity"/>
    <property type="evidence" value="ECO:0007669"/>
    <property type="project" value="TreeGrafter"/>
</dbReference>
<dbReference type="Pfam" id="PF12706">
    <property type="entry name" value="Lactamase_B_2"/>
    <property type="match status" value="1"/>
</dbReference>
<dbReference type="AlphaFoldDB" id="A0AAW1R9Y9"/>
<dbReference type="PANTHER" id="PTHR46018">
    <property type="entry name" value="ZINC PHOSPHODIESTERASE ELAC PROTEIN 1"/>
    <property type="match status" value="1"/>
</dbReference>
<dbReference type="EMBL" id="JALJOR010000001">
    <property type="protein sequence ID" value="KAK9830412.1"/>
    <property type="molecule type" value="Genomic_DNA"/>
</dbReference>
<dbReference type="PANTHER" id="PTHR46018:SF2">
    <property type="entry name" value="ZINC PHOSPHODIESTERASE ELAC PROTEIN 1"/>
    <property type="match status" value="1"/>
</dbReference>
<proteinExistence type="predicted"/>
<accession>A0AAW1R9Y9</accession>
<sequence length="408" mass="43048">MALRQLALLPALALLSVLLYAGLSHADPQYVLGGDVVPANTARIIALGTGTPNVYKDQLATSYLIQLGLDGQNVTNILFDVGTGSIVNLYATQVSLANVATVFLSHLHSDHITDLAPLYALASGRSGPLQVWGPSGASPDLGTNATVAGLKAFLGWDQASRNHVSEFPAGYTGNQIVAHEFNYSVPNQLVYNQSGVVVYSNPAFHYDTPGPVSLKLQWRNLTITYSGDTVPLTTFVDFALGSDVVIHEAVGPVYNLSAAAIASKNIALNHTTAVQVGQIFQAIQPRLAIATHLSLRQDTYVPLVSAIRSSFPAGPLALAQDLAVWDVSATSIQQRRFLVIPNGVGGLFTAPSAAPNPAGYKFVTQFDYNWPFPATTHTGLQLYTPGQALAPLPANPASVAASSTSGRH</sequence>
<dbReference type="InterPro" id="IPR001279">
    <property type="entry name" value="Metallo-B-lactamas"/>
</dbReference>
<feature type="chain" id="PRO_5043968392" description="Metallo-beta-lactamase domain-containing protein" evidence="1">
    <location>
        <begin position="27"/>
        <end position="408"/>
    </location>
</feature>
<dbReference type="InterPro" id="IPR036866">
    <property type="entry name" value="RibonucZ/Hydroxyglut_hydro"/>
</dbReference>
<name>A0AAW1R9Y9_9CHLO</name>
<feature type="domain" description="Metallo-beta-lactamase" evidence="2">
    <location>
        <begin position="75"/>
        <end position="292"/>
    </location>
</feature>
<reference evidence="3 4" key="1">
    <citation type="journal article" date="2024" name="Nat. Commun.">
        <title>Phylogenomics reveals the evolutionary origins of lichenization in chlorophyte algae.</title>
        <authorList>
            <person name="Puginier C."/>
            <person name="Libourel C."/>
            <person name="Otte J."/>
            <person name="Skaloud P."/>
            <person name="Haon M."/>
            <person name="Grisel S."/>
            <person name="Petersen M."/>
            <person name="Berrin J.G."/>
            <person name="Delaux P.M."/>
            <person name="Dal Grande F."/>
            <person name="Keller J."/>
        </authorList>
    </citation>
    <scope>NUCLEOTIDE SEQUENCE [LARGE SCALE GENOMIC DNA]</scope>
    <source>
        <strain evidence="3 4">SAG 2043</strain>
    </source>
</reference>
<evidence type="ECO:0000256" key="1">
    <source>
        <dbReference type="SAM" id="SignalP"/>
    </source>
</evidence>
<organism evidence="3 4">
    <name type="scientific">[Myrmecia] bisecta</name>
    <dbReference type="NCBI Taxonomy" id="41462"/>
    <lineage>
        <taxon>Eukaryota</taxon>
        <taxon>Viridiplantae</taxon>
        <taxon>Chlorophyta</taxon>
        <taxon>core chlorophytes</taxon>
        <taxon>Trebouxiophyceae</taxon>
        <taxon>Trebouxiales</taxon>
        <taxon>Trebouxiaceae</taxon>
        <taxon>Myrmecia</taxon>
    </lineage>
</organism>
<gene>
    <name evidence="3" type="ORF">WJX72_011632</name>
</gene>
<evidence type="ECO:0000313" key="3">
    <source>
        <dbReference type="EMBL" id="KAK9830412.1"/>
    </source>
</evidence>
<keyword evidence="1" id="KW-0732">Signal</keyword>
<protein>
    <recommendedName>
        <fullName evidence="2">Metallo-beta-lactamase domain-containing protein</fullName>
    </recommendedName>
</protein>
<feature type="signal peptide" evidence="1">
    <location>
        <begin position="1"/>
        <end position="26"/>
    </location>
</feature>
<dbReference type="Gene3D" id="3.60.15.10">
    <property type="entry name" value="Ribonuclease Z/Hydroxyacylglutathione hydrolase-like"/>
    <property type="match status" value="1"/>
</dbReference>
<keyword evidence="4" id="KW-1185">Reference proteome</keyword>
<comment type="caution">
    <text evidence="3">The sequence shown here is derived from an EMBL/GenBank/DDBJ whole genome shotgun (WGS) entry which is preliminary data.</text>
</comment>
<evidence type="ECO:0000313" key="4">
    <source>
        <dbReference type="Proteomes" id="UP001489004"/>
    </source>
</evidence>
<evidence type="ECO:0000259" key="2">
    <source>
        <dbReference type="Pfam" id="PF12706"/>
    </source>
</evidence>